<reference evidence="1" key="2">
    <citation type="journal article" date="2015" name="Data Brief">
        <title>Shoot transcriptome of the giant reed, Arundo donax.</title>
        <authorList>
            <person name="Barrero R.A."/>
            <person name="Guerrero F.D."/>
            <person name="Moolhuijzen P."/>
            <person name="Goolsby J.A."/>
            <person name="Tidwell J."/>
            <person name="Bellgard S.E."/>
            <person name="Bellgard M.I."/>
        </authorList>
    </citation>
    <scope>NUCLEOTIDE SEQUENCE</scope>
    <source>
        <tissue evidence="1">Shoot tissue taken approximately 20 cm above the soil surface</tissue>
    </source>
</reference>
<sequence>MKSVKVPWCLQISLPAGTTVRREIQLGRSRSLLCRHDGIMG</sequence>
<proteinExistence type="predicted"/>
<dbReference type="EMBL" id="GBRH01184853">
    <property type="protein sequence ID" value="JAE13043.1"/>
    <property type="molecule type" value="Transcribed_RNA"/>
</dbReference>
<accession>A0A0A9FXH9</accession>
<dbReference type="AlphaFoldDB" id="A0A0A9FXH9"/>
<evidence type="ECO:0000313" key="1">
    <source>
        <dbReference type="EMBL" id="JAE13043.1"/>
    </source>
</evidence>
<reference evidence="1" key="1">
    <citation type="submission" date="2014-09" db="EMBL/GenBank/DDBJ databases">
        <authorList>
            <person name="Magalhaes I.L.F."/>
            <person name="Oliveira U."/>
            <person name="Santos F.R."/>
            <person name="Vidigal T.H.D.A."/>
            <person name="Brescovit A.D."/>
            <person name="Santos A.J."/>
        </authorList>
    </citation>
    <scope>NUCLEOTIDE SEQUENCE</scope>
    <source>
        <tissue evidence="1">Shoot tissue taken approximately 20 cm above the soil surface</tissue>
    </source>
</reference>
<name>A0A0A9FXH9_ARUDO</name>
<organism evidence="1">
    <name type="scientific">Arundo donax</name>
    <name type="common">Giant reed</name>
    <name type="synonym">Donax arundinaceus</name>
    <dbReference type="NCBI Taxonomy" id="35708"/>
    <lineage>
        <taxon>Eukaryota</taxon>
        <taxon>Viridiplantae</taxon>
        <taxon>Streptophyta</taxon>
        <taxon>Embryophyta</taxon>
        <taxon>Tracheophyta</taxon>
        <taxon>Spermatophyta</taxon>
        <taxon>Magnoliopsida</taxon>
        <taxon>Liliopsida</taxon>
        <taxon>Poales</taxon>
        <taxon>Poaceae</taxon>
        <taxon>PACMAD clade</taxon>
        <taxon>Arundinoideae</taxon>
        <taxon>Arundineae</taxon>
        <taxon>Arundo</taxon>
    </lineage>
</organism>
<protein>
    <submittedName>
        <fullName evidence="1">Uncharacterized protein</fullName>
    </submittedName>
</protein>